<protein>
    <submittedName>
        <fullName evidence="1">GCN5-related N-acetyltransferase</fullName>
    </submittedName>
</protein>
<dbReference type="Proteomes" id="UP001058533">
    <property type="component" value="Chromosome"/>
</dbReference>
<gene>
    <name evidence="1" type="ORF">NMP03_08805</name>
</gene>
<name>A0ABY5L4A2_9SPHN</name>
<keyword evidence="2" id="KW-1185">Reference proteome</keyword>
<evidence type="ECO:0000313" key="1">
    <source>
        <dbReference type="EMBL" id="UUL81322.1"/>
    </source>
</evidence>
<sequence length="97" mass="10696">MRREELEAEWLTLTRETLPQAAAARGWPIARDHCFQRVLLDAATGGCWYDAIPGRPAYRHAAPEMLAGAIGLGRAVLAGSEDVAALNLQSLRWRGKR</sequence>
<accession>A0ABY5L4A2</accession>
<evidence type="ECO:0000313" key="2">
    <source>
        <dbReference type="Proteomes" id="UP001058533"/>
    </source>
</evidence>
<organism evidence="1 2">
    <name type="scientific">Sphingomonas qomolangmaensis</name>
    <dbReference type="NCBI Taxonomy" id="2918765"/>
    <lineage>
        <taxon>Bacteria</taxon>
        <taxon>Pseudomonadati</taxon>
        <taxon>Pseudomonadota</taxon>
        <taxon>Alphaproteobacteria</taxon>
        <taxon>Sphingomonadales</taxon>
        <taxon>Sphingomonadaceae</taxon>
        <taxon>Sphingomonas</taxon>
    </lineage>
</organism>
<reference evidence="1" key="1">
    <citation type="submission" date="2022-07" db="EMBL/GenBank/DDBJ databases">
        <title>Sphingomonas sp. nov., a novel bacterium isolated from the north slope of the Mount Everest.</title>
        <authorList>
            <person name="Cui X."/>
            <person name="Liu Y."/>
        </authorList>
    </citation>
    <scope>NUCLEOTIDE SEQUENCE</scope>
    <source>
        <strain evidence="1">S5-59</strain>
    </source>
</reference>
<proteinExistence type="predicted"/>
<dbReference type="EMBL" id="CP101740">
    <property type="protein sequence ID" value="UUL81322.1"/>
    <property type="molecule type" value="Genomic_DNA"/>
</dbReference>
<dbReference type="RefSeq" id="WP_256504986.1">
    <property type="nucleotide sequence ID" value="NZ_CP101740.1"/>
</dbReference>